<dbReference type="InterPro" id="IPR040256">
    <property type="entry name" value="At4g02000-like"/>
</dbReference>
<gene>
    <name evidence="3" type="ORF">OSB04_un001768</name>
</gene>
<sequence>MDLLQSDSQPSRGSVFDRLKVDERLQLPATGSLNFAAAVGGSSSDTLSFFPLADKSQTCVRIPVELATEVMNVHKSTLFGYFLGPRLNFAIVEKYAKTTWSKFGLTDVMLNNNGIFFFKFNDVGGSNQVVAAGPSMIRGVPFFVEQWEPGKGIMKPIHNVCPLWVKLHNIPLVAFNKEGISRIASALGVPKQLDACTTAMCDKSWGRPAFAKVLIDTWAVGELKREVQVLIPSLKGGDDVRVIVKVEYLWEPIQCSHCLVFGHKISSCVKAVVAQAEKGKSKVVDDDGFTRVQRKEWRPKRPDAPSGSKEAVGGGSLPLPNVASSSSGTSAVKGSGKPSSPPRPLDSSSGKCVLGKTVVNASRDKQVQGSVGERHVMPPPGYVCTTRGSPDTPFKQSVVNSVKLYTARRGVFIPSAPDPVDRGVKTSNAFSSLASDEVSVVDKDVGDRSNTMDQLGKKSSDDHADA</sequence>
<reference evidence="3" key="1">
    <citation type="submission" date="2023-03" db="EMBL/GenBank/DDBJ databases">
        <title>Chromosome-scale reference genome and RAD-based genetic map of yellow starthistle (Centaurea solstitialis) reveal putative structural variation and QTLs associated with invader traits.</title>
        <authorList>
            <person name="Reatini B."/>
            <person name="Cang F.A."/>
            <person name="Jiang Q."/>
            <person name="Mckibben M.T.W."/>
            <person name="Barker M.S."/>
            <person name="Rieseberg L.H."/>
            <person name="Dlugosch K.M."/>
        </authorList>
    </citation>
    <scope>NUCLEOTIDE SEQUENCE</scope>
    <source>
        <strain evidence="3">CAN-66</strain>
        <tissue evidence="3">Leaf</tissue>
    </source>
</reference>
<feature type="compositionally biased region" description="Basic and acidic residues" evidence="1">
    <location>
        <begin position="293"/>
        <end position="303"/>
    </location>
</feature>
<dbReference type="AlphaFoldDB" id="A0AA38S1J8"/>
<feature type="domain" description="DUF4283" evidence="2">
    <location>
        <begin position="72"/>
        <end position="152"/>
    </location>
</feature>
<dbReference type="Proteomes" id="UP001172457">
    <property type="component" value="Unassembled WGS sequence"/>
</dbReference>
<protein>
    <recommendedName>
        <fullName evidence="2">DUF4283 domain-containing protein</fullName>
    </recommendedName>
</protein>
<evidence type="ECO:0000256" key="1">
    <source>
        <dbReference type="SAM" id="MobiDB-lite"/>
    </source>
</evidence>
<feature type="region of interest" description="Disordered" evidence="1">
    <location>
        <begin position="293"/>
        <end position="352"/>
    </location>
</feature>
<dbReference type="PANTHER" id="PTHR31286:SF99">
    <property type="entry name" value="DUF4283 DOMAIN-CONTAINING PROTEIN"/>
    <property type="match status" value="1"/>
</dbReference>
<dbReference type="PANTHER" id="PTHR31286">
    <property type="entry name" value="GLYCINE-RICH CELL WALL STRUCTURAL PROTEIN 1.8-LIKE"/>
    <property type="match status" value="1"/>
</dbReference>
<keyword evidence="4" id="KW-1185">Reference proteome</keyword>
<dbReference type="InterPro" id="IPR025558">
    <property type="entry name" value="DUF4283"/>
</dbReference>
<organism evidence="3 4">
    <name type="scientific">Centaurea solstitialis</name>
    <name type="common">yellow star-thistle</name>
    <dbReference type="NCBI Taxonomy" id="347529"/>
    <lineage>
        <taxon>Eukaryota</taxon>
        <taxon>Viridiplantae</taxon>
        <taxon>Streptophyta</taxon>
        <taxon>Embryophyta</taxon>
        <taxon>Tracheophyta</taxon>
        <taxon>Spermatophyta</taxon>
        <taxon>Magnoliopsida</taxon>
        <taxon>eudicotyledons</taxon>
        <taxon>Gunneridae</taxon>
        <taxon>Pentapetalae</taxon>
        <taxon>asterids</taxon>
        <taxon>campanulids</taxon>
        <taxon>Asterales</taxon>
        <taxon>Asteraceae</taxon>
        <taxon>Carduoideae</taxon>
        <taxon>Cardueae</taxon>
        <taxon>Centaureinae</taxon>
        <taxon>Centaurea</taxon>
    </lineage>
</organism>
<evidence type="ECO:0000313" key="4">
    <source>
        <dbReference type="Proteomes" id="UP001172457"/>
    </source>
</evidence>
<dbReference type="Pfam" id="PF14111">
    <property type="entry name" value="DUF4283"/>
    <property type="match status" value="1"/>
</dbReference>
<proteinExistence type="predicted"/>
<accession>A0AA38S1J8</accession>
<evidence type="ECO:0000313" key="3">
    <source>
        <dbReference type="EMBL" id="KAJ9535154.1"/>
    </source>
</evidence>
<feature type="region of interest" description="Disordered" evidence="1">
    <location>
        <begin position="433"/>
        <end position="466"/>
    </location>
</feature>
<feature type="compositionally biased region" description="Low complexity" evidence="1">
    <location>
        <begin position="322"/>
        <end position="338"/>
    </location>
</feature>
<name>A0AA38S1J8_9ASTR</name>
<evidence type="ECO:0000259" key="2">
    <source>
        <dbReference type="Pfam" id="PF14111"/>
    </source>
</evidence>
<feature type="compositionally biased region" description="Basic and acidic residues" evidence="1">
    <location>
        <begin position="455"/>
        <end position="466"/>
    </location>
</feature>
<comment type="caution">
    <text evidence="3">The sequence shown here is derived from an EMBL/GenBank/DDBJ whole genome shotgun (WGS) entry which is preliminary data.</text>
</comment>
<dbReference type="EMBL" id="JARYMX010000602">
    <property type="protein sequence ID" value="KAJ9535154.1"/>
    <property type="molecule type" value="Genomic_DNA"/>
</dbReference>